<feature type="binding site" evidence="2">
    <location>
        <begin position="146"/>
        <end position="147"/>
    </location>
    <ligand>
        <name>glutathione</name>
        <dbReference type="ChEBI" id="CHEBI:57925"/>
    </ligand>
</feature>
<dbReference type="Pfam" id="PF13409">
    <property type="entry name" value="GST_N_2"/>
    <property type="match status" value="1"/>
</dbReference>
<evidence type="ECO:0000313" key="6">
    <source>
        <dbReference type="Proteomes" id="UP000799421"/>
    </source>
</evidence>
<dbReference type="Gene3D" id="1.20.1050.10">
    <property type="match status" value="1"/>
</dbReference>
<feature type="site" description="Lowers pKa of active site Cys" evidence="3">
    <location>
        <position position="305"/>
    </location>
</feature>
<evidence type="ECO:0000256" key="3">
    <source>
        <dbReference type="PIRSR" id="PIRSR015753-3"/>
    </source>
</evidence>
<dbReference type="FunFam" id="3.40.30.10:FF:000162">
    <property type="entry name" value="Glutathione S-transferase Gst3"/>
    <property type="match status" value="1"/>
</dbReference>
<dbReference type="InterPro" id="IPR047047">
    <property type="entry name" value="GST_Omega-like_C"/>
</dbReference>
<dbReference type="SFLD" id="SFLDG01206">
    <property type="entry name" value="Xi.1"/>
    <property type="match status" value="1"/>
</dbReference>
<dbReference type="Gene3D" id="3.40.30.10">
    <property type="entry name" value="Glutaredoxin"/>
    <property type="match status" value="1"/>
</dbReference>
<feature type="binding site" evidence="2">
    <location>
        <position position="85"/>
    </location>
    <ligand>
        <name>glutathione</name>
        <dbReference type="ChEBI" id="CHEBI:57925"/>
    </ligand>
</feature>
<dbReference type="PIRSF" id="PIRSF015753">
    <property type="entry name" value="GST"/>
    <property type="match status" value="1"/>
</dbReference>
<dbReference type="PANTHER" id="PTHR32419:SF6">
    <property type="entry name" value="GLUTATHIONE S-TRANSFERASE OMEGA-LIKE 1-RELATED"/>
    <property type="match status" value="1"/>
</dbReference>
<dbReference type="OrthoDB" id="2309723at2759"/>
<dbReference type="SFLD" id="SFLDS00019">
    <property type="entry name" value="Glutathione_Transferase_(cytos"/>
    <property type="match status" value="1"/>
</dbReference>
<dbReference type="PANTHER" id="PTHR32419">
    <property type="entry name" value="GLUTATHIONYL-HYDROQUINONE REDUCTASE"/>
    <property type="match status" value="1"/>
</dbReference>
<evidence type="ECO:0000313" key="5">
    <source>
        <dbReference type="EMBL" id="KAF2863413.1"/>
    </source>
</evidence>
<feature type="binding site" evidence="2">
    <location>
        <begin position="128"/>
        <end position="131"/>
    </location>
    <ligand>
        <name>glutathione</name>
        <dbReference type="ChEBI" id="CHEBI:57925"/>
    </ligand>
</feature>
<reference evidence="5" key="1">
    <citation type="journal article" date="2020" name="Stud. Mycol.">
        <title>101 Dothideomycetes genomes: a test case for predicting lifestyles and emergence of pathogens.</title>
        <authorList>
            <person name="Haridas S."/>
            <person name="Albert R."/>
            <person name="Binder M."/>
            <person name="Bloem J."/>
            <person name="Labutti K."/>
            <person name="Salamov A."/>
            <person name="Andreopoulos B."/>
            <person name="Baker S."/>
            <person name="Barry K."/>
            <person name="Bills G."/>
            <person name="Bluhm B."/>
            <person name="Cannon C."/>
            <person name="Castanera R."/>
            <person name="Culley D."/>
            <person name="Daum C."/>
            <person name="Ezra D."/>
            <person name="Gonzalez J."/>
            <person name="Henrissat B."/>
            <person name="Kuo A."/>
            <person name="Liang C."/>
            <person name="Lipzen A."/>
            <person name="Lutzoni F."/>
            <person name="Magnuson J."/>
            <person name="Mondo S."/>
            <person name="Nolan M."/>
            <person name="Ohm R."/>
            <person name="Pangilinan J."/>
            <person name="Park H.-J."/>
            <person name="Ramirez L."/>
            <person name="Alfaro M."/>
            <person name="Sun H."/>
            <person name="Tritt A."/>
            <person name="Yoshinaga Y."/>
            <person name="Zwiers L.-H."/>
            <person name="Turgeon B."/>
            <person name="Goodwin S."/>
            <person name="Spatafora J."/>
            <person name="Crous P."/>
            <person name="Grigoriev I."/>
        </authorList>
    </citation>
    <scope>NUCLEOTIDE SEQUENCE</scope>
    <source>
        <strain evidence="5">CBS 480.64</strain>
    </source>
</reference>
<sequence length="347" mass="40499">MADEKWVSPNVDEKTSEFKRQVSQFRDNVSNTPGSKFPAEKDRYHLYVSYACPWAHRTLIVRKLKGLESILPYTAVHWHLGSKGWRFATKFDTGVYDEAKHVTEDPLHPNFTHLREIYFESDPDYKDRFTVPVLYDKIQKRIVNNESSDIITMLYTAFDDLLPTEKQEKSMQLLPSSLKPKIEEANEWIYHGINNGVYKTGFATTQEAYDSNVKPVFAALDRAEKHLALQNSQGPYFWGKSLTDTDIRLYTTIVRFDPVYVQHFKCNIRDIRSGYSLIHAWLRNLYWKNEAFNQTTEFEHIKFLYTKSVGQINPFGITPAGPMPHIMELDEEVAAVEEFMKREKECS</sequence>
<dbReference type="Pfam" id="PF13410">
    <property type="entry name" value="GST_C_2"/>
    <property type="match status" value="1"/>
</dbReference>
<evidence type="ECO:0000256" key="1">
    <source>
        <dbReference type="PIRSR" id="PIRSR015753-1"/>
    </source>
</evidence>
<dbReference type="GO" id="GO:0004364">
    <property type="term" value="F:glutathione transferase activity"/>
    <property type="evidence" value="ECO:0007669"/>
    <property type="project" value="InterPro"/>
</dbReference>
<dbReference type="EMBL" id="MU005961">
    <property type="protein sequence ID" value="KAF2863413.1"/>
    <property type="molecule type" value="Genomic_DNA"/>
</dbReference>
<protein>
    <recommendedName>
        <fullName evidence="4">GST N-terminal domain-containing protein</fullName>
    </recommendedName>
</protein>
<gene>
    <name evidence="5" type="ORF">K470DRAFT_241560</name>
</gene>
<accession>A0A6A7C7N3</accession>
<name>A0A6A7C7N3_9PEZI</name>
<dbReference type="SFLD" id="SFLDG01148">
    <property type="entry name" value="Xi_(cytGST)"/>
    <property type="match status" value="1"/>
</dbReference>
<dbReference type="InterPro" id="IPR040079">
    <property type="entry name" value="Glutathione_S-Trfase"/>
</dbReference>
<proteinExistence type="predicted"/>
<dbReference type="InterPro" id="IPR016639">
    <property type="entry name" value="GST_Omega/GSH"/>
</dbReference>
<keyword evidence="6" id="KW-1185">Reference proteome</keyword>
<dbReference type="GO" id="GO:0005737">
    <property type="term" value="C:cytoplasm"/>
    <property type="evidence" value="ECO:0007669"/>
    <property type="project" value="TreeGrafter"/>
</dbReference>
<evidence type="ECO:0000259" key="4">
    <source>
        <dbReference type="Pfam" id="PF13409"/>
    </source>
</evidence>
<dbReference type="SUPFAM" id="SSF47616">
    <property type="entry name" value="GST C-terminal domain-like"/>
    <property type="match status" value="1"/>
</dbReference>
<feature type="domain" description="GST N-terminal" evidence="4">
    <location>
        <begin position="51"/>
        <end position="156"/>
    </location>
</feature>
<dbReference type="AlphaFoldDB" id="A0A6A7C7N3"/>
<evidence type="ECO:0000256" key="2">
    <source>
        <dbReference type="PIRSR" id="PIRSR015753-2"/>
    </source>
</evidence>
<feature type="active site" description="Proton donor/acceptor" evidence="1">
    <location>
        <position position="198"/>
    </location>
</feature>
<feature type="site" description="Lowers pKa of active site Cys" evidence="3">
    <location>
        <position position="260"/>
    </location>
</feature>
<dbReference type="Proteomes" id="UP000799421">
    <property type="component" value="Unassembled WGS sequence"/>
</dbReference>
<dbReference type="InterPro" id="IPR004045">
    <property type="entry name" value="Glutathione_S-Trfase_N"/>
</dbReference>
<dbReference type="InterPro" id="IPR036282">
    <property type="entry name" value="Glutathione-S-Trfase_C_sf"/>
</dbReference>
<feature type="active site" description="Nucleophile" evidence="1">
    <location>
        <position position="52"/>
    </location>
</feature>
<dbReference type="CDD" id="cd03190">
    <property type="entry name" value="GST_C_Omega_like"/>
    <property type="match status" value="1"/>
</dbReference>
<organism evidence="5 6">
    <name type="scientific">Piedraia hortae CBS 480.64</name>
    <dbReference type="NCBI Taxonomy" id="1314780"/>
    <lineage>
        <taxon>Eukaryota</taxon>
        <taxon>Fungi</taxon>
        <taxon>Dikarya</taxon>
        <taxon>Ascomycota</taxon>
        <taxon>Pezizomycotina</taxon>
        <taxon>Dothideomycetes</taxon>
        <taxon>Dothideomycetidae</taxon>
        <taxon>Capnodiales</taxon>
        <taxon>Piedraiaceae</taxon>
        <taxon>Piedraia</taxon>
    </lineage>
</organism>
<dbReference type="SUPFAM" id="SSF52833">
    <property type="entry name" value="Thioredoxin-like"/>
    <property type="match status" value="1"/>
</dbReference>
<dbReference type="InterPro" id="IPR036249">
    <property type="entry name" value="Thioredoxin-like_sf"/>
</dbReference>